<evidence type="ECO:0000313" key="5">
    <source>
        <dbReference type="Proteomes" id="UP001295684"/>
    </source>
</evidence>
<evidence type="ECO:0000256" key="1">
    <source>
        <dbReference type="ARBA" id="ARBA00012513"/>
    </source>
</evidence>
<dbReference type="EC" id="2.7.11.1" evidence="1"/>
<dbReference type="Gene3D" id="1.10.510.10">
    <property type="entry name" value="Transferase(Phosphotransferase) domain 1"/>
    <property type="match status" value="1"/>
</dbReference>
<comment type="caution">
    <text evidence="4">The sequence shown here is derived from an EMBL/GenBank/DDBJ whole genome shotgun (WGS) entry which is preliminary data.</text>
</comment>
<gene>
    <name evidence="4" type="ORF">ECRASSUSDP1_LOCUS28645</name>
</gene>
<dbReference type="GO" id="GO:0005524">
    <property type="term" value="F:ATP binding"/>
    <property type="evidence" value="ECO:0007669"/>
    <property type="project" value="InterPro"/>
</dbReference>
<organism evidence="4 5">
    <name type="scientific">Euplotes crassus</name>
    <dbReference type="NCBI Taxonomy" id="5936"/>
    <lineage>
        <taxon>Eukaryota</taxon>
        <taxon>Sar</taxon>
        <taxon>Alveolata</taxon>
        <taxon>Ciliophora</taxon>
        <taxon>Intramacronucleata</taxon>
        <taxon>Spirotrichea</taxon>
        <taxon>Hypotrichia</taxon>
        <taxon>Euplotida</taxon>
        <taxon>Euplotidae</taxon>
        <taxon>Moneuplotes</taxon>
    </lineage>
</organism>
<dbReference type="PROSITE" id="PS50011">
    <property type="entry name" value="PROTEIN_KINASE_DOM"/>
    <property type="match status" value="1"/>
</dbReference>
<feature type="domain" description="Protein kinase" evidence="3">
    <location>
        <begin position="6"/>
        <end position="359"/>
    </location>
</feature>
<keyword evidence="5" id="KW-1185">Reference proteome</keyword>
<evidence type="ECO:0000256" key="2">
    <source>
        <dbReference type="ARBA" id="ARBA00023860"/>
    </source>
</evidence>
<evidence type="ECO:0000259" key="3">
    <source>
        <dbReference type="PROSITE" id="PS50011"/>
    </source>
</evidence>
<dbReference type="SUPFAM" id="SSF56112">
    <property type="entry name" value="Protein kinase-like (PK-like)"/>
    <property type="match status" value="1"/>
</dbReference>
<sequence>MNHRRYEILSPIGAGSFSKVYEVWDHIRHKKFAYKVEKISLDEARASVLHQEYEMLREIQILGDCAHIPEVYDYVEKIISNDDKEKEGDSKSDYTCAIVMKLMCASLARIKKRFLDKWLVPTVETINTHPDEDESIKVACMYKSRSYAARLLMQMLEAIEQVHRKGIVHRDVKASNFLIDSELKTVYLADFGLAKRHIDLNTGEFVHNRSRTEFRGTISFASLNAHNLKELGFCDDLWSWYYVLLEFFGEKLPWKKDSYEIEHVKELKELSHNKPDGSLWTSITNEFREIREIFEYIKSLTFADIPDYDYISFLLIKIVSYCEARIAMKDYKLVNSHEQEQQPKFRKYKSEVENPEDELEIIEEVPIPELLNAPFREHILNEFFYYEKSQDEILSYTALIPTIMTNKIIPIENAFYYNFWTNCSNMTKGCQAESEDLQLETLSQTEEIKISEENLKQESLKLKDISEENSSFQIECFSPTSSCQKDFGNKDTIDDESEEDFDMIKISTEKSETKGFLRIIKNCDYESYNSCSEDIVKEPSPICNLNFG</sequence>
<protein>
    <recommendedName>
        <fullName evidence="2">Casein kinase I</fullName>
        <ecNumber evidence="1">2.7.11.1</ecNumber>
    </recommendedName>
</protein>
<name>A0AAD2DAB0_EUPCR</name>
<reference evidence="4" key="1">
    <citation type="submission" date="2023-07" db="EMBL/GenBank/DDBJ databases">
        <authorList>
            <consortium name="AG Swart"/>
            <person name="Singh M."/>
            <person name="Singh A."/>
            <person name="Seah K."/>
            <person name="Emmerich C."/>
        </authorList>
    </citation>
    <scope>NUCLEOTIDE SEQUENCE</scope>
    <source>
        <strain evidence="4">DP1</strain>
    </source>
</reference>
<dbReference type="InterPro" id="IPR008271">
    <property type="entry name" value="Ser/Thr_kinase_AS"/>
</dbReference>
<dbReference type="Gene3D" id="3.30.200.20">
    <property type="entry name" value="Phosphorylase Kinase, domain 1"/>
    <property type="match status" value="1"/>
</dbReference>
<dbReference type="EMBL" id="CAMPGE010029539">
    <property type="protein sequence ID" value="CAI2387019.1"/>
    <property type="molecule type" value="Genomic_DNA"/>
</dbReference>
<proteinExistence type="predicted"/>
<dbReference type="Proteomes" id="UP001295684">
    <property type="component" value="Unassembled WGS sequence"/>
</dbReference>
<dbReference type="PANTHER" id="PTHR11909">
    <property type="entry name" value="CASEIN KINASE-RELATED"/>
    <property type="match status" value="1"/>
</dbReference>
<dbReference type="SMART" id="SM00220">
    <property type="entry name" value="S_TKc"/>
    <property type="match status" value="1"/>
</dbReference>
<dbReference type="InterPro" id="IPR050235">
    <property type="entry name" value="CK1_Ser-Thr_kinase"/>
</dbReference>
<dbReference type="InterPro" id="IPR000719">
    <property type="entry name" value="Prot_kinase_dom"/>
</dbReference>
<dbReference type="PROSITE" id="PS00108">
    <property type="entry name" value="PROTEIN_KINASE_ST"/>
    <property type="match status" value="1"/>
</dbReference>
<dbReference type="AlphaFoldDB" id="A0AAD2DAB0"/>
<dbReference type="GO" id="GO:0004674">
    <property type="term" value="F:protein serine/threonine kinase activity"/>
    <property type="evidence" value="ECO:0007669"/>
    <property type="project" value="UniProtKB-EC"/>
</dbReference>
<evidence type="ECO:0000313" key="4">
    <source>
        <dbReference type="EMBL" id="CAI2387019.1"/>
    </source>
</evidence>
<accession>A0AAD2DAB0</accession>
<dbReference type="Pfam" id="PF00069">
    <property type="entry name" value="Pkinase"/>
    <property type="match status" value="1"/>
</dbReference>
<dbReference type="InterPro" id="IPR011009">
    <property type="entry name" value="Kinase-like_dom_sf"/>
</dbReference>